<comment type="caution">
    <text evidence="1">The sequence shown here is derived from an EMBL/GenBank/DDBJ whole genome shotgun (WGS) entry which is preliminary data.</text>
</comment>
<proteinExistence type="predicted"/>
<reference evidence="1" key="1">
    <citation type="journal article" date="2020" name="New Phytol.">
        <title>Comparative genomics reveals dynamic genome evolution in host specialist ectomycorrhizal fungi.</title>
        <authorList>
            <person name="Lofgren L.A."/>
            <person name="Nguyen N.H."/>
            <person name="Vilgalys R."/>
            <person name="Ruytinx J."/>
            <person name="Liao H.L."/>
            <person name="Branco S."/>
            <person name="Kuo A."/>
            <person name="LaButti K."/>
            <person name="Lipzen A."/>
            <person name="Andreopoulos W."/>
            <person name="Pangilinan J."/>
            <person name="Riley R."/>
            <person name="Hundley H."/>
            <person name="Na H."/>
            <person name="Barry K."/>
            <person name="Grigoriev I.V."/>
            <person name="Stajich J.E."/>
            <person name="Kennedy P.G."/>
        </authorList>
    </citation>
    <scope>NUCLEOTIDE SEQUENCE</scope>
    <source>
        <strain evidence="1">MN1</strain>
    </source>
</reference>
<dbReference type="AlphaFoldDB" id="A0A9P7E6I4"/>
<dbReference type="Proteomes" id="UP000807769">
    <property type="component" value="Unassembled WGS sequence"/>
</dbReference>
<dbReference type="EMBL" id="JABBWG010000026">
    <property type="protein sequence ID" value="KAG1812536.1"/>
    <property type="molecule type" value="Genomic_DNA"/>
</dbReference>
<keyword evidence="2" id="KW-1185">Reference proteome</keyword>
<dbReference type="OrthoDB" id="2688138at2759"/>
<gene>
    <name evidence="1" type="ORF">BJ212DRAFT_1483147</name>
</gene>
<dbReference type="GeneID" id="64634581"/>
<dbReference type="RefSeq" id="XP_041190681.1">
    <property type="nucleotide sequence ID" value="XM_041340565.1"/>
</dbReference>
<protein>
    <submittedName>
        <fullName evidence="1">Uncharacterized protein</fullName>
    </submittedName>
</protein>
<organism evidence="1 2">
    <name type="scientific">Suillus subaureus</name>
    <dbReference type="NCBI Taxonomy" id="48587"/>
    <lineage>
        <taxon>Eukaryota</taxon>
        <taxon>Fungi</taxon>
        <taxon>Dikarya</taxon>
        <taxon>Basidiomycota</taxon>
        <taxon>Agaricomycotina</taxon>
        <taxon>Agaricomycetes</taxon>
        <taxon>Agaricomycetidae</taxon>
        <taxon>Boletales</taxon>
        <taxon>Suillineae</taxon>
        <taxon>Suillaceae</taxon>
        <taxon>Suillus</taxon>
    </lineage>
</organism>
<accession>A0A9P7E6I4</accession>
<evidence type="ECO:0000313" key="1">
    <source>
        <dbReference type="EMBL" id="KAG1812536.1"/>
    </source>
</evidence>
<evidence type="ECO:0000313" key="2">
    <source>
        <dbReference type="Proteomes" id="UP000807769"/>
    </source>
</evidence>
<sequence>MSSQSQDTMQDSNGFQITLQYACCHEHIPRPDDEFIPLPHVMKAWVDNFTYHVYTSASLAEANKPPHLDHGNNFIAKEFKSLLVLKSDFHILDLKKQCTQSEVNMLSEAILCITEFHCNDDGWASETAEMDGSDLSDARFDDWMSTSSTSSSSWSLPYSDL</sequence>
<name>A0A9P7E6I4_9AGAM</name>